<feature type="region of interest" description="Disordered" evidence="1">
    <location>
        <begin position="80"/>
        <end position="120"/>
    </location>
</feature>
<name>A0ABP7TA16_9BURK</name>
<evidence type="ECO:0000313" key="3">
    <source>
        <dbReference type="Proteomes" id="UP001501353"/>
    </source>
</evidence>
<keyword evidence="3" id="KW-1185">Reference proteome</keyword>
<organism evidence="2 3">
    <name type="scientific">Actimicrobium antarcticum</name>
    <dbReference type="NCBI Taxonomy" id="1051899"/>
    <lineage>
        <taxon>Bacteria</taxon>
        <taxon>Pseudomonadati</taxon>
        <taxon>Pseudomonadota</taxon>
        <taxon>Betaproteobacteria</taxon>
        <taxon>Burkholderiales</taxon>
        <taxon>Oxalobacteraceae</taxon>
        <taxon>Actimicrobium</taxon>
    </lineage>
</organism>
<gene>
    <name evidence="2" type="ORF">GCM10022212_20830</name>
</gene>
<evidence type="ECO:0000313" key="2">
    <source>
        <dbReference type="EMBL" id="GAA4023287.1"/>
    </source>
</evidence>
<reference evidence="3" key="1">
    <citation type="journal article" date="2019" name="Int. J. Syst. Evol. Microbiol.">
        <title>The Global Catalogue of Microorganisms (GCM) 10K type strain sequencing project: providing services to taxonomists for standard genome sequencing and annotation.</title>
        <authorList>
            <consortium name="The Broad Institute Genomics Platform"/>
            <consortium name="The Broad Institute Genome Sequencing Center for Infectious Disease"/>
            <person name="Wu L."/>
            <person name="Ma J."/>
        </authorList>
    </citation>
    <scope>NUCLEOTIDE SEQUENCE [LARGE SCALE GENOMIC DNA]</scope>
    <source>
        <strain evidence="3">JCM 16673</strain>
    </source>
</reference>
<dbReference type="EMBL" id="BAAAZE010000008">
    <property type="protein sequence ID" value="GAA4023287.1"/>
    <property type="molecule type" value="Genomic_DNA"/>
</dbReference>
<dbReference type="Proteomes" id="UP001501353">
    <property type="component" value="Unassembled WGS sequence"/>
</dbReference>
<sequence>MATDERRPLATAALRTERDGSLPDMPMLRLAASAPLQTRSLSQQNQLRFFILHAGDDESTNHAPPKSKTLAVNVRRLVTQPPRRRNETRRSSATERNNLMDFDGLPKIENKNSTEDSVTGSISPYVTVPVGDPLPLSKSTQTLSKEDFLRRNPAGIVFR</sequence>
<feature type="compositionally biased region" description="Basic and acidic residues" evidence="1">
    <location>
        <begin position="104"/>
        <end position="114"/>
    </location>
</feature>
<protein>
    <submittedName>
        <fullName evidence="2">Uncharacterized protein</fullName>
    </submittedName>
</protein>
<accession>A0ABP7TA16</accession>
<comment type="caution">
    <text evidence="2">The sequence shown here is derived from an EMBL/GenBank/DDBJ whole genome shotgun (WGS) entry which is preliminary data.</text>
</comment>
<feature type="compositionally biased region" description="Basic and acidic residues" evidence="1">
    <location>
        <begin position="84"/>
        <end position="93"/>
    </location>
</feature>
<feature type="region of interest" description="Disordered" evidence="1">
    <location>
        <begin position="1"/>
        <end position="21"/>
    </location>
</feature>
<evidence type="ECO:0000256" key="1">
    <source>
        <dbReference type="SAM" id="MobiDB-lite"/>
    </source>
</evidence>
<proteinExistence type="predicted"/>